<dbReference type="Proteomes" id="UP000826709">
    <property type="component" value="Chromosome"/>
</dbReference>
<dbReference type="Gene3D" id="3.40.50.150">
    <property type="entry name" value="Vaccinia Virus protein VP39"/>
    <property type="match status" value="1"/>
</dbReference>
<proteinExistence type="predicted"/>
<dbReference type="PANTHER" id="PTHR43861:SF1">
    <property type="entry name" value="TRANS-ACONITATE 2-METHYLTRANSFERASE"/>
    <property type="match status" value="1"/>
</dbReference>
<protein>
    <submittedName>
        <fullName evidence="2">Class I SAM-dependent methyltransferase</fullName>
    </submittedName>
</protein>
<gene>
    <name evidence="2" type="ORF">E2N92_05270</name>
</gene>
<keyword evidence="2" id="KW-0808">Transferase</keyword>
<dbReference type="RefSeq" id="WP_220682647.1">
    <property type="nucleotide sequence ID" value="NZ_CP037968.1"/>
</dbReference>
<accession>A0A8G1A0R6</accession>
<dbReference type="InterPro" id="IPR029063">
    <property type="entry name" value="SAM-dependent_MTases_sf"/>
</dbReference>
<dbReference type="EMBL" id="CP037968">
    <property type="protein sequence ID" value="QYZ78876.1"/>
    <property type="molecule type" value="Genomic_DNA"/>
</dbReference>
<keyword evidence="3" id="KW-1185">Reference proteome</keyword>
<dbReference type="AlphaFoldDB" id="A0A8G1A0R6"/>
<feature type="domain" description="Methyltransferase" evidence="1">
    <location>
        <begin position="49"/>
        <end position="159"/>
    </location>
</feature>
<dbReference type="OrthoDB" id="57427at2157"/>
<evidence type="ECO:0000313" key="2">
    <source>
        <dbReference type="EMBL" id="QYZ78876.1"/>
    </source>
</evidence>
<evidence type="ECO:0000313" key="3">
    <source>
        <dbReference type="Proteomes" id="UP000826709"/>
    </source>
</evidence>
<keyword evidence="2" id="KW-0489">Methyltransferase</keyword>
<reference evidence="2" key="1">
    <citation type="journal article" date="2005" name="Int. J. Syst. Evol. Microbiol.">
        <title>Methanofollis formosanus sp. nov., isolated from a fish pond.</title>
        <authorList>
            <person name="Wu S.Y."/>
            <person name="Chen S.C."/>
            <person name="Lai M.C."/>
        </authorList>
    </citation>
    <scope>NUCLEOTIDE SEQUENCE</scope>
    <source>
        <strain evidence="2">ML15</strain>
    </source>
</reference>
<dbReference type="SUPFAM" id="SSF53335">
    <property type="entry name" value="S-adenosyl-L-methionine-dependent methyltransferases"/>
    <property type="match status" value="1"/>
</dbReference>
<evidence type="ECO:0000259" key="1">
    <source>
        <dbReference type="Pfam" id="PF13847"/>
    </source>
</evidence>
<dbReference type="CDD" id="cd02440">
    <property type="entry name" value="AdoMet_MTases"/>
    <property type="match status" value="1"/>
</dbReference>
<reference evidence="2" key="2">
    <citation type="submission" date="2019-03" db="EMBL/GenBank/DDBJ databases">
        <authorList>
            <person name="Chen S.-C."/>
            <person name="Wu S.-Y."/>
            <person name="Lai M.-C."/>
        </authorList>
    </citation>
    <scope>NUCLEOTIDE SEQUENCE</scope>
    <source>
        <strain evidence="2">ML15</strain>
    </source>
</reference>
<dbReference type="Pfam" id="PF13847">
    <property type="entry name" value="Methyltransf_31"/>
    <property type="match status" value="1"/>
</dbReference>
<dbReference type="GO" id="GO:0032259">
    <property type="term" value="P:methylation"/>
    <property type="evidence" value="ECO:0007669"/>
    <property type="project" value="UniProtKB-KW"/>
</dbReference>
<dbReference type="KEGG" id="mfk:E2N92_05270"/>
<organism evidence="2 3">
    <name type="scientific">Methanofollis formosanus</name>
    <dbReference type="NCBI Taxonomy" id="299308"/>
    <lineage>
        <taxon>Archaea</taxon>
        <taxon>Methanobacteriati</taxon>
        <taxon>Methanobacteriota</taxon>
        <taxon>Stenosarchaea group</taxon>
        <taxon>Methanomicrobia</taxon>
        <taxon>Methanomicrobiales</taxon>
        <taxon>Methanomicrobiaceae</taxon>
        <taxon>Methanofollis</taxon>
    </lineage>
</organism>
<dbReference type="GO" id="GO:0008168">
    <property type="term" value="F:methyltransferase activity"/>
    <property type="evidence" value="ECO:0007669"/>
    <property type="project" value="UniProtKB-KW"/>
</dbReference>
<dbReference type="InterPro" id="IPR025714">
    <property type="entry name" value="Methyltranfer_dom"/>
</dbReference>
<dbReference type="PANTHER" id="PTHR43861">
    <property type="entry name" value="TRANS-ACONITATE 2-METHYLTRANSFERASE-RELATED"/>
    <property type="match status" value="1"/>
</dbReference>
<name>A0A8G1A0R6_9EURY</name>
<sequence>MQNFRETTEESRCRWETNADYWDARMGDDSNFFHRTIVRPHTEQLLDITEGDLVLDIACGNGNFSQRLAEKGATVVAFDYSENLVAHAKRRRAAYPDTISFHICDATDGEQLLSLKQGRPFDKAVANMAIMDIADIEPLFRAVGDMLKPGGIFVFSTHHPCFVKPQDTYLTPCIHEGEAIRGQPVLQYYYHRSLQDIFQICFQAGFVIDGFYEEPDDDKEYPVIVIVRLRKQPKNLSCPS</sequence>